<feature type="transmembrane region" description="Helical" evidence="4">
    <location>
        <begin position="430"/>
        <end position="451"/>
    </location>
</feature>
<dbReference type="GO" id="GO:0016020">
    <property type="term" value="C:membrane"/>
    <property type="evidence" value="ECO:0007669"/>
    <property type="project" value="UniProtKB-SubCell"/>
</dbReference>
<dbReference type="SUPFAM" id="SSF103473">
    <property type="entry name" value="MFS general substrate transporter"/>
    <property type="match status" value="1"/>
</dbReference>
<keyword evidence="4" id="KW-1133">Transmembrane helix</keyword>
<feature type="transmembrane region" description="Helical" evidence="4">
    <location>
        <begin position="165"/>
        <end position="187"/>
    </location>
</feature>
<dbReference type="GO" id="GO:0022857">
    <property type="term" value="F:transmembrane transporter activity"/>
    <property type="evidence" value="ECO:0007669"/>
    <property type="project" value="InterPro"/>
</dbReference>
<dbReference type="OrthoDB" id="6499973at2759"/>
<dbReference type="InterPro" id="IPR011009">
    <property type="entry name" value="Kinase-like_dom_sf"/>
</dbReference>
<evidence type="ECO:0000313" key="5">
    <source>
        <dbReference type="EMBL" id="OJJ76914.1"/>
    </source>
</evidence>
<proteinExistence type="inferred from homology"/>
<dbReference type="Proteomes" id="UP000184499">
    <property type="component" value="Unassembled WGS sequence"/>
</dbReference>
<evidence type="ECO:0000256" key="2">
    <source>
        <dbReference type="ARBA" id="ARBA00006727"/>
    </source>
</evidence>
<comment type="subcellular location">
    <subcellularLocation>
        <location evidence="1">Membrane</location>
        <topology evidence="1">Multi-pass membrane protein</topology>
    </subcellularLocation>
</comment>
<keyword evidence="6" id="KW-1185">Reference proteome</keyword>
<feature type="transmembrane region" description="Helical" evidence="4">
    <location>
        <begin position="199"/>
        <end position="220"/>
    </location>
</feature>
<evidence type="ECO:0000256" key="3">
    <source>
        <dbReference type="SAM" id="MobiDB-lite"/>
    </source>
</evidence>
<feature type="transmembrane region" description="Helical" evidence="4">
    <location>
        <begin position="71"/>
        <end position="94"/>
    </location>
</feature>
<feature type="transmembrane region" description="Helical" evidence="4">
    <location>
        <begin position="401"/>
        <end position="424"/>
    </location>
</feature>
<dbReference type="Pfam" id="PF07690">
    <property type="entry name" value="MFS_1"/>
    <property type="match status" value="1"/>
</dbReference>
<accession>A0A1L9UYX5</accession>
<sequence length="679" mass="75213">MASTSKTFLEKHQKSKLPLIREKFRMNPSTEHLTVGDDFRLQPPGQVDINQSPENATNISTVEDIPPNGGYGWVCTFCVFMINVHTWGINSAWGVVLDYYLSNSTFPGASPIEYAIIGGLSVSLCLLIGPIVTKSNEIMGTTITLLTGTGLIFTGLFAASYSTQVWHLVLTQGIAFGFGMGFLYLTATSILPKWFSTKRSFSSGIAASGAGLGGLAYNLAAGRAIQTMGVQNTYRILAFCALGSHLVSSLLLKDRPRSRAQPRQRTFNPRDLGHLEVLLVIVWGISTDLGYITLLYSLPNYASSIGLSPQQGSVAGAILNLGLVLGRPAIGYISDSYGRITISMAMTASCAILCLAIWIPAHSYALLLLFAVLCGMVCGTFWGTVAPVLTDVVGLNRLPSTFGMVCLMLVAPNLVAEAIALSMAGSGAGYLSAQVYVACMFVLGAGCLWILRSWKFYELEVKGTIKLDNHEINATKVEHLQPDRTVYRFHLEPGSYRHTVPETASSIIVKQQKEEWEEEFEDEKTGYTKLEDLQGEIIPYFYGQGYYDGLPALILSDIHGVTLNDLAHSNEEVPEDLITEYLEDAFDKLSKYKAFYRDQKFDNFILCGDQQSGYSKVMVVDLEQVEMPDQVRPWQWSINQEGARSLMEEFRYKRNPRREPSPLRLWKSEHHEDVPQRDR</sequence>
<feature type="region of interest" description="Disordered" evidence="3">
    <location>
        <begin position="656"/>
        <end position="679"/>
    </location>
</feature>
<feature type="transmembrane region" description="Helical" evidence="4">
    <location>
        <begin position="365"/>
        <end position="389"/>
    </location>
</feature>
<organism evidence="5 6">
    <name type="scientific">Aspergillus brasiliensis (strain CBS 101740 / IMI 381727 / IBT 21946)</name>
    <dbReference type="NCBI Taxonomy" id="767769"/>
    <lineage>
        <taxon>Eukaryota</taxon>
        <taxon>Fungi</taxon>
        <taxon>Dikarya</taxon>
        <taxon>Ascomycota</taxon>
        <taxon>Pezizomycotina</taxon>
        <taxon>Eurotiomycetes</taxon>
        <taxon>Eurotiomycetidae</taxon>
        <taxon>Eurotiales</taxon>
        <taxon>Aspergillaceae</taxon>
        <taxon>Aspergillus</taxon>
        <taxon>Aspergillus subgen. Circumdati</taxon>
    </lineage>
</organism>
<dbReference type="InterPro" id="IPR036259">
    <property type="entry name" value="MFS_trans_sf"/>
</dbReference>
<dbReference type="PANTHER" id="PTHR11360">
    <property type="entry name" value="MONOCARBOXYLATE TRANSPORTER"/>
    <property type="match status" value="1"/>
</dbReference>
<dbReference type="InterPro" id="IPR011701">
    <property type="entry name" value="MFS"/>
</dbReference>
<dbReference type="GeneID" id="93572696"/>
<dbReference type="AlphaFoldDB" id="A0A1L9UYX5"/>
<comment type="similarity">
    <text evidence="2">Belongs to the major facilitator superfamily. Monocarboxylate porter (TC 2.A.1.13) family.</text>
</comment>
<name>A0A1L9UYX5_ASPBC</name>
<dbReference type="InterPro" id="IPR050327">
    <property type="entry name" value="Proton-linked_MCT"/>
</dbReference>
<dbReference type="RefSeq" id="XP_067484161.1">
    <property type="nucleotide sequence ID" value="XM_067620208.1"/>
</dbReference>
<feature type="transmembrane region" description="Helical" evidence="4">
    <location>
        <begin position="139"/>
        <end position="159"/>
    </location>
</feature>
<dbReference type="Gene3D" id="1.20.1250.20">
    <property type="entry name" value="MFS general substrate transporter like domains"/>
    <property type="match status" value="2"/>
</dbReference>
<evidence type="ECO:0000313" key="6">
    <source>
        <dbReference type="Proteomes" id="UP000184499"/>
    </source>
</evidence>
<reference evidence="6" key="1">
    <citation type="journal article" date="2017" name="Genome Biol.">
        <title>Comparative genomics reveals high biological diversity and specific adaptations in the industrially and medically important fungal genus Aspergillus.</title>
        <authorList>
            <person name="de Vries R.P."/>
            <person name="Riley R."/>
            <person name="Wiebenga A."/>
            <person name="Aguilar-Osorio G."/>
            <person name="Amillis S."/>
            <person name="Uchima C.A."/>
            <person name="Anderluh G."/>
            <person name="Asadollahi M."/>
            <person name="Askin M."/>
            <person name="Barry K."/>
            <person name="Battaglia E."/>
            <person name="Bayram O."/>
            <person name="Benocci T."/>
            <person name="Braus-Stromeyer S.A."/>
            <person name="Caldana C."/>
            <person name="Canovas D."/>
            <person name="Cerqueira G.C."/>
            <person name="Chen F."/>
            <person name="Chen W."/>
            <person name="Choi C."/>
            <person name="Clum A."/>
            <person name="Dos Santos R.A."/>
            <person name="Damasio A.R."/>
            <person name="Diallinas G."/>
            <person name="Emri T."/>
            <person name="Fekete E."/>
            <person name="Flipphi M."/>
            <person name="Freyberg S."/>
            <person name="Gallo A."/>
            <person name="Gournas C."/>
            <person name="Habgood R."/>
            <person name="Hainaut M."/>
            <person name="Harispe M.L."/>
            <person name="Henrissat B."/>
            <person name="Hilden K.S."/>
            <person name="Hope R."/>
            <person name="Hossain A."/>
            <person name="Karabika E."/>
            <person name="Karaffa L."/>
            <person name="Karanyi Z."/>
            <person name="Krasevec N."/>
            <person name="Kuo A."/>
            <person name="Kusch H."/>
            <person name="LaButti K."/>
            <person name="Lagendijk E.L."/>
            <person name="Lapidus A."/>
            <person name="Levasseur A."/>
            <person name="Lindquist E."/>
            <person name="Lipzen A."/>
            <person name="Logrieco A.F."/>
            <person name="MacCabe A."/>
            <person name="Maekelae M.R."/>
            <person name="Malavazi I."/>
            <person name="Melin P."/>
            <person name="Meyer V."/>
            <person name="Mielnichuk N."/>
            <person name="Miskei M."/>
            <person name="Molnar A.P."/>
            <person name="Mule G."/>
            <person name="Ngan C.Y."/>
            <person name="Orejas M."/>
            <person name="Orosz E."/>
            <person name="Ouedraogo J.P."/>
            <person name="Overkamp K.M."/>
            <person name="Park H.-S."/>
            <person name="Perrone G."/>
            <person name="Piumi F."/>
            <person name="Punt P.J."/>
            <person name="Ram A.F."/>
            <person name="Ramon A."/>
            <person name="Rauscher S."/>
            <person name="Record E."/>
            <person name="Riano-Pachon D.M."/>
            <person name="Robert V."/>
            <person name="Roehrig J."/>
            <person name="Ruller R."/>
            <person name="Salamov A."/>
            <person name="Salih N.S."/>
            <person name="Samson R.A."/>
            <person name="Sandor E."/>
            <person name="Sanguinetti M."/>
            <person name="Schuetze T."/>
            <person name="Sepcic K."/>
            <person name="Shelest E."/>
            <person name="Sherlock G."/>
            <person name="Sophianopoulou V."/>
            <person name="Squina F.M."/>
            <person name="Sun H."/>
            <person name="Susca A."/>
            <person name="Todd R.B."/>
            <person name="Tsang A."/>
            <person name="Unkles S.E."/>
            <person name="van de Wiele N."/>
            <person name="van Rossen-Uffink D."/>
            <person name="Oliveira J.V."/>
            <person name="Vesth T.C."/>
            <person name="Visser J."/>
            <person name="Yu J.-H."/>
            <person name="Zhou M."/>
            <person name="Andersen M.R."/>
            <person name="Archer D.B."/>
            <person name="Baker S.E."/>
            <person name="Benoit I."/>
            <person name="Brakhage A.A."/>
            <person name="Braus G.H."/>
            <person name="Fischer R."/>
            <person name="Frisvad J.C."/>
            <person name="Goldman G.H."/>
            <person name="Houbraken J."/>
            <person name="Oakley B."/>
            <person name="Pocsi I."/>
            <person name="Scazzocchio C."/>
            <person name="Seiboth B."/>
            <person name="vanKuyk P.A."/>
            <person name="Wortman J."/>
            <person name="Dyer P.S."/>
            <person name="Grigoriev I.V."/>
        </authorList>
    </citation>
    <scope>NUCLEOTIDE SEQUENCE [LARGE SCALE GENOMIC DNA]</scope>
    <source>
        <strain evidence="6">CBS 101740 / IMI 381727 / IBT 21946</strain>
    </source>
</reference>
<evidence type="ECO:0000256" key="4">
    <source>
        <dbReference type="SAM" id="Phobius"/>
    </source>
</evidence>
<feature type="transmembrane region" description="Helical" evidence="4">
    <location>
        <begin position="114"/>
        <end position="132"/>
    </location>
</feature>
<dbReference type="SUPFAM" id="SSF56112">
    <property type="entry name" value="Protein kinase-like (PK-like)"/>
    <property type="match status" value="1"/>
</dbReference>
<gene>
    <name evidence="5" type="ORF">ASPBRDRAFT_190260</name>
</gene>
<protein>
    <recommendedName>
        <fullName evidence="7">Major facilitator superfamily (MFS) profile domain-containing protein</fullName>
    </recommendedName>
</protein>
<evidence type="ECO:0008006" key="7">
    <source>
        <dbReference type="Google" id="ProtNLM"/>
    </source>
</evidence>
<feature type="transmembrane region" description="Helical" evidence="4">
    <location>
        <begin position="232"/>
        <end position="252"/>
    </location>
</feature>
<dbReference type="EMBL" id="KV878679">
    <property type="protein sequence ID" value="OJJ76914.1"/>
    <property type="molecule type" value="Genomic_DNA"/>
</dbReference>
<dbReference type="PANTHER" id="PTHR11360:SF315">
    <property type="entry name" value="TRANSPORTER MCH2-RELATED"/>
    <property type="match status" value="1"/>
</dbReference>
<keyword evidence="4" id="KW-0472">Membrane</keyword>
<keyword evidence="4" id="KW-0812">Transmembrane</keyword>
<feature type="transmembrane region" description="Helical" evidence="4">
    <location>
        <begin position="273"/>
        <end position="294"/>
    </location>
</feature>
<dbReference type="OMA" id="WILRSWK"/>
<dbReference type="VEuPathDB" id="FungiDB:ASPBRDRAFT_190260"/>
<feature type="transmembrane region" description="Helical" evidence="4">
    <location>
        <begin position="340"/>
        <end position="359"/>
    </location>
</feature>
<evidence type="ECO:0000256" key="1">
    <source>
        <dbReference type="ARBA" id="ARBA00004141"/>
    </source>
</evidence>